<proteinExistence type="predicted"/>
<evidence type="ECO:0000313" key="1">
    <source>
        <dbReference type="EMBL" id="KFJ05046.1"/>
    </source>
</evidence>
<comment type="caution">
    <text evidence="1">The sequence shown here is derived from an EMBL/GenBank/DDBJ whole genome shotgun (WGS) entry which is preliminary data.</text>
</comment>
<name>A0A087EB95_9BIFI</name>
<gene>
    <name evidence="1" type="ORF">BISU_1576</name>
</gene>
<dbReference type="Proteomes" id="UP000029055">
    <property type="component" value="Unassembled WGS sequence"/>
</dbReference>
<reference evidence="1 2" key="1">
    <citation type="submission" date="2014-03" db="EMBL/GenBank/DDBJ databases">
        <title>Genomics of Bifidobacteria.</title>
        <authorList>
            <person name="Ventura M."/>
            <person name="Milani C."/>
            <person name="Lugli G.A."/>
        </authorList>
    </citation>
    <scope>NUCLEOTIDE SEQUENCE [LARGE SCALE GENOMIC DNA]</scope>
    <source>
        <strain evidence="1 2">LMG 11597</strain>
    </source>
</reference>
<dbReference type="STRING" id="77635.BISU_1576"/>
<sequence length="29" mass="3157">MQPALLGGFVALDCAETRESAEQAMFSWP</sequence>
<evidence type="ECO:0000313" key="2">
    <source>
        <dbReference type="Proteomes" id="UP000029055"/>
    </source>
</evidence>
<protein>
    <submittedName>
        <fullName evidence="1">Uncharacterized protein</fullName>
    </submittedName>
</protein>
<organism evidence="1 2">
    <name type="scientific">Bifidobacterium subtile</name>
    <dbReference type="NCBI Taxonomy" id="77635"/>
    <lineage>
        <taxon>Bacteria</taxon>
        <taxon>Bacillati</taxon>
        <taxon>Actinomycetota</taxon>
        <taxon>Actinomycetes</taxon>
        <taxon>Bifidobacteriales</taxon>
        <taxon>Bifidobacteriaceae</taxon>
        <taxon>Bifidobacterium</taxon>
    </lineage>
</organism>
<dbReference type="AlphaFoldDB" id="A0A087EB95"/>
<dbReference type="EMBL" id="JGZR01000002">
    <property type="protein sequence ID" value="KFJ05046.1"/>
    <property type="molecule type" value="Genomic_DNA"/>
</dbReference>
<accession>A0A087EB95</accession>
<keyword evidence="2" id="KW-1185">Reference proteome</keyword>